<keyword evidence="1" id="KW-0418">Kinase</keyword>
<gene>
    <name evidence="1" type="ORF">ACI1P1_12955</name>
</gene>
<organism evidence="1 2">
    <name type="scientific">Paenibacillus mesotrionivorans</name>
    <dbReference type="NCBI Taxonomy" id="3160968"/>
    <lineage>
        <taxon>Bacteria</taxon>
        <taxon>Bacillati</taxon>
        <taxon>Bacillota</taxon>
        <taxon>Bacilli</taxon>
        <taxon>Bacillales</taxon>
        <taxon>Paenibacillaceae</taxon>
        <taxon>Paenibacillus</taxon>
    </lineage>
</organism>
<reference evidence="1" key="1">
    <citation type="submission" date="2024-12" db="EMBL/GenBank/DDBJ databases">
        <authorList>
            <person name="Wu N."/>
        </authorList>
    </citation>
    <scope>NUCLEOTIDE SEQUENCE</scope>
    <source>
        <strain evidence="1">P15</strain>
    </source>
</reference>
<dbReference type="Proteomes" id="UP001631969">
    <property type="component" value="Unassembled WGS sequence"/>
</dbReference>
<name>A0ACC7NWX6_9BACL</name>
<evidence type="ECO:0000313" key="2">
    <source>
        <dbReference type="Proteomes" id="UP001631969"/>
    </source>
</evidence>
<comment type="caution">
    <text evidence="1">The sequence shown here is derived from an EMBL/GenBank/DDBJ whole genome shotgun (WGS) entry which is preliminary data.</text>
</comment>
<evidence type="ECO:0000313" key="1">
    <source>
        <dbReference type="EMBL" id="MFM9329198.1"/>
    </source>
</evidence>
<proteinExistence type="predicted"/>
<dbReference type="EMBL" id="JBJURJ010000007">
    <property type="protein sequence ID" value="MFM9329198.1"/>
    <property type="molecule type" value="Genomic_DNA"/>
</dbReference>
<keyword evidence="1" id="KW-0808">Transferase</keyword>
<sequence>MKLVYQINLAFAISLILVLSVTGAVIHFVLMDHFIGAQKEDLKTMGAAMTAKLGVAAVSGVQNEASETLPAPMQNQGDSAGPTLAPADEDGSLRISVSSFEVSGNVSPTGVPMSISIPYSEVRAILTDKEGNVVTANLWEESAAPLTPAVGISPSTLIPPSVNLEKIWNGTDTAYVSRVEALPAGTLTLLTPVSRIKAIEQELLRRFLIIFAAGGVVMAALSLLFTRKLIRPLMLLKEELEKVKERRFAQVRLVRGGGEIGAVAKAVYEMAGELNRFIRVQKEFFQNASHELKTPLMSISGYAEGIRDGLFEGKQVERGLDIIVSECGRVKKLVMEMTLLAKLDSAEELFRVVPVPLAELIEEAVERINPMLDSKGLSVRVMLPEEGPPVIRADRDKLLQALLNVSANAVRYARTGIVIRVNVAEDEVRLSVTDDGCGFPEELLPMLFHRFVKGKDGDSGLGLAISRAIVEGCGGMIEAGNCPEGGAVISMTLPAAA</sequence>
<protein>
    <submittedName>
        <fullName evidence="1">Sensor histidine kinase</fullName>
    </submittedName>
</protein>
<keyword evidence="2" id="KW-1185">Reference proteome</keyword>
<accession>A0ACC7NWX6</accession>